<dbReference type="EMBL" id="BAUW01000080">
    <property type="protein sequence ID" value="GAE47507.1"/>
    <property type="molecule type" value="Genomic_DNA"/>
</dbReference>
<feature type="compositionally biased region" description="Basic and acidic residues" evidence="6">
    <location>
        <begin position="17"/>
        <end position="40"/>
    </location>
</feature>
<dbReference type="PANTHER" id="PTHR36115:SF9">
    <property type="entry name" value="LMO1584 PROTEIN"/>
    <property type="match status" value="1"/>
</dbReference>
<feature type="region of interest" description="Disordered" evidence="6">
    <location>
        <begin position="1"/>
        <end position="58"/>
    </location>
</feature>
<protein>
    <recommendedName>
        <fullName evidence="8">RDD domain-containing protein</fullName>
    </recommendedName>
</protein>
<comment type="subcellular location">
    <subcellularLocation>
        <location evidence="1">Cell membrane</location>
        <topology evidence="1">Multi-pass membrane protein</topology>
    </subcellularLocation>
</comment>
<keyword evidence="3 7" id="KW-0812">Transmembrane</keyword>
<feature type="compositionally biased region" description="Basic and acidic residues" evidence="6">
    <location>
        <begin position="1"/>
        <end position="10"/>
    </location>
</feature>
<feature type="domain" description="RDD" evidence="8">
    <location>
        <begin position="77"/>
        <end position="202"/>
    </location>
</feature>
<evidence type="ECO:0000256" key="1">
    <source>
        <dbReference type="ARBA" id="ARBA00004651"/>
    </source>
</evidence>
<dbReference type="GO" id="GO:0005886">
    <property type="term" value="C:plasma membrane"/>
    <property type="evidence" value="ECO:0007669"/>
    <property type="project" value="UniProtKB-SubCell"/>
</dbReference>
<evidence type="ECO:0000256" key="3">
    <source>
        <dbReference type="ARBA" id="ARBA00022692"/>
    </source>
</evidence>
<evidence type="ECO:0000259" key="8">
    <source>
        <dbReference type="Pfam" id="PF06271"/>
    </source>
</evidence>
<keyword evidence="5 7" id="KW-0472">Membrane</keyword>
<comment type="caution">
    <text evidence="9">The sequence shown here is derived from an EMBL/GenBank/DDBJ whole genome shotgun (WGS) entry which is preliminary data.</text>
</comment>
<keyword evidence="10" id="KW-1185">Reference proteome</keyword>
<keyword evidence="2" id="KW-1003">Cell membrane</keyword>
<proteinExistence type="predicted"/>
<organism evidence="9 10">
    <name type="scientific">Mesobacillus boroniphilus JCM 21738</name>
    <dbReference type="NCBI Taxonomy" id="1294265"/>
    <lineage>
        <taxon>Bacteria</taxon>
        <taxon>Bacillati</taxon>
        <taxon>Bacillota</taxon>
        <taxon>Bacilli</taxon>
        <taxon>Bacillales</taxon>
        <taxon>Bacillaceae</taxon>
        <taxon>Mesobacillus</taxon>
    </lineage>
</organism>
<evidence type="ECO:0000313" key="10">
    <source>
        <dbReference type="Proteomes" id="UP000018949"/>
    </source>
</evidence>
<evidence type="ECO:0000256" key="4">
    <source>
        <dbReference type="ARBA" id="ARBA00022989"/>
    </source>
</evidence>
<evidence type="ECO:0000256" key="7">
    <source>
        <dbReference type="SAM" id="Phobius"/>
    </source>
</evidence>
<evidence type="ECO:0000256" key="5">
    <source>
        <dbReference type="ARBA" id="ARBA00023136"/>
    </source>
</evidence>
<feature type="transmembrane region" description="Helical" evidence="7">
    <location>
        <begin position="84"/>
        <end position="106"/>
    </location>
</feature>
<dbReference type="InterPro" id="IPR010432">
    <property type="entry name" value="RDD"/>
</dbReference>
<dbReference type="Proteomes" id="UP000018949">
    <property type="component" value="Unassembled WGS sequence"/>
</dbReference>
<evidence type="ECO:0000256" key="6">
    <source>
        <dbReference type="SAM" id="MobiDB-lite"/>
    </source>
</evidence>
<accession>W4RTT7</accession>
<evidence type="ECO:0000256" key="2">
    <source>
        <dbReference type="ARBA" id="ARBA00022475"/>
    </source>
</evidence>
<dbReference type="Pfam" id="PF06271">
    <property type="entry name" value="RDD"/>
    <property type="match status" value="1"/>
</dbReference>
<dbReference type="AlphaFoldDB" id="W4RTT7"/>
<feature type="compositionally biased region" description="Polar residues" evidence="6">
    <location>
        <begin position="44"/>
        <end position="57"/>
    </location>
</feature>
<gene>
    <name evidence="9" type="ORF">JCM21738_4496</name>
</gene>
<evidence type="ECO:0000313" key="9">
    <source>
        <dbReference type="EMBL" id="GAE47507.1"/>
    </source>
</evidence>
<keyword evidence="4 7" id="KW-1133">Transmembrane helix</keyword>
<dbReference type="PANTHER" id="PTHR36115">
    <property type="entry name" value="PROLINE-RICH ANTIGEN HOMOLOG-RELATED"/>
    <property type="match status" value="1"/>
</dbReference>
<dbReference type="InterPro" id="IPR051791">
    <property type="entry name" value="Pra-immunoreactive"/>
</dbReference>
<dbReference type="eggNOG" id="COG1714">
    <property type="taxonomic scope" value="Bacteria"/>
</dbReference>
<sequence>MNSDDFKDLDNVPSQSEPKKVMDGSGNSDDKTHFQTETEHLVPQSESSNIQVQSNPQPEVYEHDKAERENHIYAGLYAGFWTRFWAYLLDLIVIGSVTRMIINPVFRALDVPLTEDGILSPMAIATAVVFYLYFVLMTKYFGQTLGKMVFGLKVVELDGKALTWGTVIFREWIGRFISATIIVLYIVVAFTKKKQGLHDLFADTTVIYEPR</sequence>
<reference evidence="9 10" key="1">
    <citation type="submission" date="2013-12" db="EMBL/GenBank/DDBJ databases">
        <title>NBRP : Genome information of microbial organism related human and environment.</title>
        <authorList>
            <person name="Hattori M."/>
            <person name="Oshima K."/>
            <person name="Inaba H."/>
            <person name="Suda W."/>
            <person name="Sakamoto M."/>
            <person name="Iino T."/>
            <person name="Kitahara M."/>
            <person name="Oshida Y."/>
            <person name="Iida T."/>
            <person name="Kudo T."/>
            <person name="Itoh T."/>
            <person name="Ahmed I."/>
            <person name="Ohkuma M."/>
        </authorList>
    </citation>
    <scope>NUCLEOTIDE SEQUENCE [LARGE SCALE GENOMIC DNA]</scope>
    <source>
        <strain evidence="9 10">JCM 21738</strain>
    </source>
</reference>
<feature type="transmembrane region" description="Helical" evidence="7">
    <location>
        <begin position="118"/>
        <end position="136"/>
    </location>
</feature>
<feature type="transmembrane region" description="Helical" evidence="7">
    <location>
        <begin position="172"/>
        <end position="191"/>
    </location>
</feature>
<name>W4RTT7_9BACI</name>